<dbReference type="GO" id="GO:0016746">
    <property type="term" value="F:acyltransferase activity"/>
    <property type="evidence" value="ECO:0007669"/>
    <property type="project" value="UniProtKB-KW"/>
</dbReference>
<proteinExistence type="predicted"/>
<reference evidence="3 4" key="1">
    <citation type="submission" date="2022-06" db="EMBL/GenBank/DDBJ databases">
        <title>Endosaccharibacter gen. nov., sp. nov., endophytic bacteria isolated from sugarcane.</title>
        <authorList>
            <person name="Pitiwittayakul N."/>
            <person name="Yukphan P."/>
            <person name="Charoenyingcharoen P."/>
            <person name="Tanasupawat S."/>
        </authorList>
    </citation>
    <scope>NUCLEOTIDE SEQUENCE [LARGE SCALE GENOMIC DNA]</scope>
    <source>
        <strain evidence="3 4">KSS8</strain>
    </source>
</reference>
<evidence type="ECO:0000256" key="1">
    <source>
        <dbReference type="SAM" id="Phobius"/>
    </source>
</evidence>
<sequence>MSEPAAGRGLPPALSRRRIADIEVLRAFAVSMVLFEHLPLNLVFWHSRLLWGVTTFLRGWVGVDLFFAISGFVIARGLLPELVGERDPTGFVLRTVRFWVRRAWRLLPTAWVWLLVPMVLCVAWNRSGALFDVQANFGALVAAVMDVANFRVGALFGVKPTGVAFPYWSLSLEEQFYLLLPVAIFLFRRWLALPLLALVVLQFWGGVTPLGMMVRPGAISLGVLLAMWEGSKSWHMLAPDVLGRSRLARWSVIGVLLFLMMALGNDGIFISRCRVALIAILGVALVWIASYGRGFVCQAGWARRPLLWLAARSYAIYVIHIPVYLSLHEAWFRWKPATAPHGWVAAIYVMVAFVTIGLLAWLNDAVFADRLRRQGAVVAAGLGTRGGAGCVAAGGGAT</sequence>
<organism evidence="3 4">
    <name type="scientific">Endosaccharibacter trunci</name>
    <dbReference type="NCBI Taxonomy" id="2812733"/>
    <lineage>
        <taxon>Bacteria</taxon>
        <taxon>Pseudomonadati</taxon>
        <taxon>Pseudomonadota</taxon>
        <taxon>Alphaproteobacteria</taxon>
        <taxon>Acetobacterales</taxon>
        <taxon>Acetobacteraceae</taxon>
        <taxon>Endosaccharibacter</taxon>
    </lineage>
</organism>
<dbReference type="PANTHER" id="PTHR23028">
    <property type="entry name" value="ACETYLTRANSFERASE"/>
    <property type="match status" value="1"/>
</dbReference>
<dbReference type="RefSeq" id="WP_422864687.1">
    <property type="nucleotide sequence ID" value="NZ_JAMSKV010000010.1"/>
</dbReference>
<feature type="transmembrane region" description="Helical" evidence="1">
    <location>
        <begin position="306"/>
        <end position="325"/>
    </location>
</feature>
<evidence type="ECO:0000313" key="3">
    <source>
        <dbReference type="EMBL" id="MCQ8279201.1"/>
    </source>
</evidence>
<dbReference type="PANTHER" id="PTHR23028:SF53">
    <property type="entry name" value="ACYL_TRANSF_3 DOMAIN-CONTAINING PROTEIN"/>
    <property type="match status" value="1"/>
</dbReference>
<feature type="transmembrane region" description="Helical" evidence="1">
    <location>
        <begin position="24"/>
        <end position="45"/>
    </location>
</feature>
<name>A0ABT1W8I0_9PROT</name>
<keyword evidence="3" id="KW-0808">Transferase</keyword>
<dbReference type="Pfam" id="PF01757">
    <property type="entry name" value="Acyl_transf_3"/>
    <property type="match status" value="1"/>
</dbReference>
<comment type="caution">
    <text evidence="3">The sequence shown here is derived from an EMBL/GenBank/DDBJ whole genome shotgun (WGS) entry which is preliminary data.</text>
</comment>
<keyword evidence="1" id="KW-0812">Transmembrane</keyword>
<gene>
    <name evidence="3" type="ORF">NFI95_12175</name>
</gene>
<feature type="transmembrane region" description="Helical" evidence="1">
    <location>
        <begin position="65"/>
        <end position="83"/>
    </location>
</feature>
<dbReference type="InterPro" id="IPR002656">
    <property type="entry name" value="Acyl_transf_3_dom"/>
</dbReference>
<keyword evidence="3" id="KW-0012">Acyltransferase</keyword>
<feature type="domain" description="Acyltransferase 3" evidence="2">
    <location>
        <begin position="20"/>
        <end position="356"/>
    </location>
</feature>
<feature type="transmembrane region" description="Helical" evidence="1">
    <location>
        <begin position="275"/>
        <end position="294"/>
    </location>
</feature>
<keyword evidence="1" id="KW-1133">Transmembrane helix</keyword>
<feature type="transmembrane region" description="Helical" evidence="1">
    <location>
        <begin position="210"/>
        <end position="227"/>
    </location>
</feature>
<feature type="transmembrane region" description="Helical" evidence="1">
    <location>
        <begin position="247"/>
        <end position="263"/>
    </location>
</feature>
<dbReference type="Proteomes" id="UP001524587">
    <property type="component" value="Unassembled WGS sequence"/>
</dbReference>
<dbReference type="EMBL" id="JAMSKV010000010">
    <property type="protein sequence ID" value="MCQ8279201.1"/>
    <property type="molecule type" value="Genomic_DNA"/>
</dbReference>
<evidence type="ECO:0000259" key="2">
    <source>
        <dbReference type="Pfam" id="PF01757"/>
    </source>
</evidence>
<feature type="transmembrane region" description="Helical" evidence="1">
    <location>
        <begin position="104"/>
        <end position="125"/>
    </location>
</feature>
<protein>
    <submittedName>
        <fullName evidence="3">Acyltransferase</fullName>
    </submittedName>
</protein>
<accession>A0ABT1W8I0</accession>
<feature type="transmembrane region" description="Helical" evidence="1">
    <location>
        <begin position="178"/>
        <end position="204"/>
    </location>
</feature>
<dbReference type="InterPro" id="IPR050879">
    <property type="entry name" value="Acyltransferase_3"/>
</dbReference>
<evidence type="ECO:0000313" key="4">
    <source>
        <dbReference type="Proteomes" id="UP001524587"/>
    </source>
</evidence>
<feature type="transmembrane region" description="Helical" evidence="1">
    <location>
        <begin position="345"/>
        <end position="363"/>
    </location>
</feature>
<keyword evidence="4" id="KW-1185">Reference proteome</keyword>
<keyword evidence="1" id="KW-0472">Membrane</keyword>